<comment type="subunit">
    <text evidence="13">Homodimer. Interacts with HOOK1. Interacts with HOOK2. Interacts with HOOK3.</text>
</comment>
<keyword evidence="9" id="KW-0175">Coiled coil</keyword>
<evidence type="ECO:0000256" key="12">
    <source>
        <dbReference type="ARBA" id="ARBA00023273"/>
    </source>
</evidence>
<dbReference type="PANTHER" id="PTHR14320">
    <property type="entry name" value="COILED-COIL DOMAIN-CONTAINING PROTEIN 181"/>
    <property type="match status" value="1"/>
</dbReference>
<dbReference type="Proteomes" id="UP000324222">
    <property type="component" value="Unassembled WGS sequence"/>
</dbReference>
<keyword evidence="6" id="KW-0963">Cytoplasm</keyword>
<dbReference type="GO" id="GO:0008017">
    <property type="term" value="F:microtubule binding"/>
    <property type="evidence" value="ECO:0007669"/>
    <property type="project" value="InterPro"/>
</dbReference>
<evidence type="ECO:0000256" key="10">
    <source>
        <dbReference type="ARBA" id="ARBA00023069"/>
    </source>
</evidence>
<evidence type="ECO:0000256" key="9">
    <source>
        <dbReference type="ARBA" id="ARBA00023054"/>
    </source>
</evidence>
<dbReference type="OrthoDB" id="6366951at2759"/>
<comment type="subcellular location">
    <subcellularLocation>
        <location evidence="2">Cell projection</location>
        <location evidence="2">Cilium</location>
        <location evidence="2">Flagellum</location>
    </subcellularLocation>
    <subcellularLocation>
        <location evidence="3">Cytoplasm</location>
        <location evidence="3">Cytoskeleton</location>
    </subcellularLocation>
</comment>
<comment type="similarity">
    <text evidence="4">Belongs to the CCDC181 family.</text>
</comment>
<comment type="function">
    <text evidence="1">Microtubule-binding protein that localizes to the microtubular manchette of elongating spermatids.</text>
</comment>
<evidence type="ECO:0000256" key="4">
    <source>
        <dbReference type="ARBA" id="ARBA00005737"/>
    </source>
</evidence>
<evidence type="ECO:0000313" key="14">
    <source>
        <dbReference type="EMBL" id="MPC48269.1"/>
    </source>
</evidence>
<dbReference type="GO" id="GO:0031514">
    <property type="term" value="C:motile cilium"/>
    <property type="evidence" value="ECO:0007669"/>
    <property type="project" value="UniProtKB-SubCell"/>
</dbReference>
<keyword evidence="10" id="KW-0969">Cilium</keyword>
<reference evidence="14 15" key="1">
    <citation type="submission" date="2019-05" db="EMBL/GenBank/DDBJ databases">
        <title>Another draft genome of Portunus trituberculatus and its Hox gene families provides insights of decapod evolution.</title>
        <authorList>
            <person name="Jeong J.-H."/>
            <person name="Song I."/>
            <person name="Kim S."/>
            <person name="Choi T."/>
            <person name="Kim D."/>
            <person name="Ryu S."/>
            <person name="Kim W."/>
        </authorList>
    </citation>
    <scope>NUCLEOTIDE SEQUENCE [LARGE SCALE GENOMIC DNA]</scope>
    <source>
        <tissue evidence="14">Muscle</tissue>
    </source>
</reference>
<comment type="caution">
    <text evidence="14">The sequence shown here is derived from an EMBL/GenBank/DDBJ whole genome shotgun (WGS) entry which is preliminary data.</text>
</comment>
<dbReference type="PANTHER" id="PTHR14320:SF2">
    <property type="entry name" value="COILED-COIL DOMAIN-CONTAINING PROTEIN 181"/>
    <property type="match status" value="1"/>
</dbReference>
<protein>
    <recommendedName>
        <fullName evidence="5">Coiled-coil domain-containing protein 181</fullName>
    </recommendedName>
</protein>
<keyword evidence="12" id="KW-0966">Cell projection</keyword>
<dbReference type="InterPro" id="IPR026687">
    <property type="entry name" value="CCDC181"/>
</dbReference>
<dbReference type="EMBL" id="VSRR010008195">
    <property type="protein sequence ID" value="MPC48269.1"/>
    <property type="molecule type" value="Genomic_DNA"/>
</dbReference>
<evidence type="ECO:0000256" key="7">
    <source>
        <dbReference type="ARBA" id="ARBA00022701"/>
    </source>
</evidence>
<organism evidence="14 15">
    <name type="scientific">Portunus trituberculatus</name>
    <name type="common">Swimming crab</name>
    <name type="synonym">Neptunus trituberculatus</name>
    <dbReference type="NCBI Taxonomy" id="210409"/>
    <lineage>
        <taxon>Eukaryota</taxon>
        <taxon>Metazoa</taxon>
        <taxon>Ecdysozoa</taxon>
        <taxon>Arthropoda</taxon>
        <taxon>Crustacea</taxon>
        <taxon>Multicrustacea</taxon>
        <taxon>Malacostraca</taxon>
        <taxon>Eumalacostraca</taxon>
        <taxon>Eucarida</taxon>
        <taxon>Decapoda</taxon>
        <taxon>Pleocyemata</taxon>
        <taxon>Brachyura</taxon>
        <taxon>Eubrachyura</taxon>
        <taxon>Portunoidea</taxon>
        <taxon>Portunidae</taxon>
        <taxon>Portuninae</taxon>
        <taxon>Portunus</taxon>
    </lineage>
</organism>
<evidence type="ECO:0000256" key="1">
    <source>
        <dbReference type="ARBA" id="ARBA00002213"/>
    </source>
</evidence>
<keyword evidence="8" id="KW-0282">Flagellum</keyword>
<keyword evidence="11" id="KW-0206">Cytoskeleton</keyword>
<keyword evidence="15" id="KW-1185">Reference proteome</keyword>
<evidence type="ECO:0000256" key="6">
    <source>
        <dbReference type="ARBA" id="ARBA00022490"/>
    </source>
</evidence>
<gene>
    <name evidence="14" type="ORF">E2C01_042037</name>
</gene>
<evidence type="ECO:0000256" key="8">
    <source>
        <dbReference type="ARBA" id="ARBA00022846"/>
    </source>
</evidence>
<keyword evidence="7" id="KW-0493">Microtubule</keyword>
<dbReference type="GO" id="GO:0005874">
    <property type="term" value="C:microtubule"/>
    <property type="evidence" value="ECO:0007669"/>
    <property type="project" value="UniProtKB-KW"/>
</dbReference>
<evidence type="ECO:0000256" key="5">
    <source>
        <dbReference type="ARBA" id="ARBA00022306"/>
    </source>
</evidence>
<dbReference type="AlphaFoldDB" id="A0A5B7FSL5"/>
<accession>A0A5B7FSL5</accession>
<evidence type="ECO:0000256" key="3">
    <source>
        <dbReference type="ARBA" id="ARBA00004245"/>
    </source>
</evidence>
<name>A0A5B7FSL5_PORTR</name>
<evidence type="ECO:0000256" key="13">
    <source>
        <dbReference type="ARBA" id="ARBA00047162"/>
    </source>
</evidence>
<evidence type="ECO:0000256" key="11">
    <source>
        <dbReference type="ARBA" id="ARBA00023212"/>
    </source>
</evidence>
<evidence type="ECO:0000313" key="15">
    <source>
        <dbReference type="Proteomes" id="UP000324222"/>
    </source>
</evidence>
<sequence length="137" mass="16760">MTRKRRLPEFIDLNYSFFLFLISRQQQKPTGKRSAVEVAERRAQAEEAFQIWLSRKKDQLRLEKKLRGERRRLEDQSRYARTKNECELAYKEWCRRKREEVRTTTRSSGAVPRSQSLERPWMQEKTRKLYSAYLNNR</sequence>
<evidence type="ECO:0000256" key="2">
    <source>
        <dbReference type="ARBA" id="ARBA00004230"/>
    </source>
</evidence>
<proteinExistence type="inferred from homology"/>